<dbReference type="GO" id="GO:0016787">
    <property type="term" value="F:hydrolase activity"/>
    <property type="evidence" value="ECO:0007669"/>
    <property type="project" value="InterPro"/>
</dbReference>
<evidence type="ECO:0000259" key="1">
    <source>
        <dbReference type="Pfam" id="PF00149"/>
    </source>
</evidence>
<name>A0A0F9ENK8_9ZZZZ</name>
<feature type="domain" description="Calcineurin-like phosphoesterase" evidence="1">
    <location>
        <begin position="1"/>
        <end position="137"/>
    </location>
</feature>
<accession>A0A0F9ENK8</accession>
<protein>
    <recommendedName>
        <fullName evidence="1">Calcineurin-like phosphoesterase domain-containing protein</fullName>
    </recommendedName>
</protein>
<dbReference type="Pfam" id="PF00149">
    <property type="entry name" value="Metallophos"/>
    <property type="match status" value="1"/>
</dbReference>
<sequence length="176" mass="20072">MRVIAFSCVHWMTRELQVDVYEYNTPLDYRPFLQLCKLIAKDPPDVVVNLGDFTETFYGDNRSLPPAYTQLEPDIHIIKLAGNHDRDDGQQYVTIDDVRYEHGHKLVPSMPGADASVDTYIERLRRNTESMLLVHGHSHEPHGGNGKWPLDVGSVTFSKTYGEIIDGKAEWKSLET</sequence>
<dbReference type="InterPro" id="IPR004843">
    <property type="entry name" value="Calcineurin-like_PHP"/>
</dbReference>
<proteinExistence type="predicted"/>
<organism evidence="2">
    <name type="scientific">marine sediment metagenome</name>
    <dbReference type="NCBI Taxonomy" id="412755"/>
    <lineage>
        <taxon>unclassified sequences</taxon>
        <taxon>metagenomes</taxon>
        <taxon>ecological metagenomes</taxon>
    </lineage>
</organism>
<comment type="caution">
    <text evidence="2">The sequence shown here is derived from an EMBL/GenBank/DDBJ whole genome shotgun (WGS) entry which is preliminary data.</text>
</comment>
<dbReference type="SUPFAM" id="SSF56300">
    <property type="entry name" value="Metallo-dependent phosphatases"/>
    <property type="match status" value="1"/>
</dbReference>
<dbReference type="EMBL" id="LAZR01024275">
    <property type="protein sequence ID" value="KKL75693.1"/>
    <property type="molecule type" value="Genomic_DNA"/>
</dbReference>
<dbReference type="Gene3D" id="3.60.21.10">
    <property type="match status" value="1"/>
</dbReference>
<dbReference type="InterPro" id="IPR029052">
    <property type="entry name" value="Metallo-depent_PP-like"/>
</dbReference>
<gene>
    <name evidence="2" type="ORF">LCGC14_2052310</name>
</gene>
<evidence type="ECO:0000313" key="2">
    <source>
        <dbReference type="EMBL" id="KKL75693.1"/>
    </source>
</evidence>
<dbReference type="CDD" id="cd00838">
    <property type="entry name" value="MPP_superfamily"/>
    <property type="match status" value="1"/>
</dbReference>
<reference evidence="2" key="1">
    <citation type="journal article" date="2015" name="Nature">
        <title>Complex archaea that bridge the gap between prokaryotes and eukaryotes.</title>
        <authorList>
            <person name="Spang A."/>
            <person name="Saw J.H."/>
            <person name="Jorgensen S.L."/>
            <person name="Zaremba-Niedzwiedzka K."/>
            <person name="Martijn J."/>
            <person name="Lind A.E."/>
            <person name="van Eijk R."/>
            <person name="Schleper C."/>
            <person name="Guy L."/>
            <person name="Ettema T.J."/>
        </authorList>
    </citation>
    <scope>NUCLEOTIDE SEQUENCE</scope>
</reference>
<dbReference type="AlphaFoldDB" id="A0A0F9ENK8"/>